<dbReference type="GO" id="GO:0003723">
    <property type="term" value="F:RNA binding"/>
    <property type="evidence" value="ECO:0007669"/>
    <property type="project" value="TreeGrafter"/>
</dbReference>
<protein>
    <recommendedName>
        <fullName evidence="3">RAP domain-containing protein</fullName>
    </recommendedName>
</protein>
<gene>
    <name evidence="1" type="ORF">HPB48_004338</name>
</gene>
<dbReference type="VEuPathDB" id="VectorBase:HLOH_065403"/>
<evidence type="ECO:0008006" key="3">
    <source>
        <dbReference type="Google" id="ProtNLM"/>
    </source>
</evidence>
<comment type="caution">
    <text evidence="1">The sequence shown here is derived from an EMBL/GenBank/DDBJ whole genome shotgun (WGS) entry which is preliminary data.</text>
</comment>
<dbReference type="OMA" id="VCHERYQ"/>
<dbReference type="Proteomes" id="UP000821853">
    <property type="component" value="Chromosome 2"/>
</dbReference>
<name>A0A9J6G1I7_HAELO</name>
<dbReference type="EMBL" id="JABSTR010000004">
    <property type="protein sequence ID" value="KAH9368839.1"/>
    <property type="molecule type" value="Genomic_DNA"/>
</dbReference>
<reference evidence="1 2" key="1">
    <citation type="journal article" date="2020" name="Cell">
        <title>Large-Scale Comparative Analyses of Tick Genomes Elucidate Their Genetic Diversity and Vector Capacities.</title>
        <authorList>
            <consortium name="Tick Genome and Microbiome Consortium (TIGMIC)"/>
            <person name="Jia N."/>
            <person name="Wang J."/>
            <person name="Shi W."/>
            <person name="Du L."/>
            <person name="Sun Y."/>
            <person name="Zhan W."/>
            <person name="Jiang J.F."/>
            <person name="Wang Q."/>
            <person name="Zhang B."/>
            <person name="Ji P."/>
            <person name="Bell-Sakyi L."/>
            <person name="Cui X.M."/>
            <person name="Yuan T.T."/>
            <person name="Jiang B.G."/>
            <person name="Yang W.F."/>
            <person name="Lam T.T."/>
            <person name="Chang Q.C."/>
            <person name="Ding S.J."/>
            <person name="Wang X.J."/>
            <person name="Zhu J.G."/>
            <person name="Ruan X.D."/>
            <person name="Zhao L."/>
            <person name="Wei J.T."/>
            <person name="Ye R.Z."/>
            <person name="Que T.C."/>
            <person name="Du C.H."/>
            <person name="Zhou Y.H."/>
            <person name="Cheng J.X."/>
            <person name="Dai P.F."/>
            <person name="Guo W.B."/>
            <person name="Han X.H."/>
            <person name="Huang E.J."/>
            <person name="Li L.F."/>
            <person name="Wei W."/>
            <person name="Gao Y.C."/>
            <person name="Liu J.Z."/>
            <person name="Shao H.Z."/>
            <person name="Wang X."/>
            <person name="Wang C.C."/>
            <person name="Yang T.C."/>
            <person name="Huo Q.B."/>
            <person name="Li W."/>
            <person name="Chen H.Y."/>
            <person name="Chen S.E."/>
            <person name="Zhou L.G."/>
            <person name="Ni X.B."/>
            <person name="Tian J.H."/>
            <person name="Sheng Y."/>
            <person name="Liu T."/>
            <person name="Pan Y.S."/>
            <person name="Xia L.Y."/>
            <person name="Li J."/>
            <person name="Zhao F."/>
            <person name="Cao W.C."/>
        </authorList>
    </citation>
    <scope>NUCLEOTIDE SEQUENCE [LARGE SCALE GENOMIC DNA]</scope>
    <source>
        <strain evidence="1">HaeL-2018</strain>
    </source>
</reference>
<dbReference type="GO" id="GO:0044528">
    <property type="term" value="P:regulation of mitochondrial mRNA stability"/>
    <property type="evidence" value="ECO:0007669"/>
    <property type="project" value="TreeGrafter"/>
</dbReference>
<dbReference type="AlphaFoldDB" id="A0A9J6G1I7"/>
<evidence type="ECO:0000313" key="2">
    <source>
        <dbReference type="Proteomes" id="UP000821853"/>
    </source>
</evidence>
<dbReference type="OrthoDB" id="385235at2759"/>
<dbReference type="PANTHER" id="PTHR21228">
    <property type="entry name" value="FAST LEU-RICH DOMAIN-CONTAINING"/>
    <property type="match status" value="1"/>
</dbReference>
<dbReference type="GO" id="GO:0005759">
    <property type="term" value="C:mitochondrial matrix"/>
    <property type="evidence" value="ECO:0007669"/>
    <property type="project" value="TreeGrafter"/>
</dbReference>
<dbReference type="InterPro" id="IPR050870">
    <property type="entry name" value="FAST_kinase"/>
</dbReference>
<evidence type="ECO:0000313" key="1">
    <source>
        <dbReference type="EMBL" id="KAH9368839.1"/>
    </source>
</evidence>
<keyword evidence="2" id="KW-1185">Reference proteome</keyword>
<dbReference type="PANTHER" id="PTHR21228:SF72">
    <property type="entry name" value="LD32258P"/>
    <property type="match status" value="1"/>
</dbReference>
<organism evidence="1 2">
    <name type="scientific">Haemaphysalis longicornis</name>
    <name type="common">Bush tick</name>
    <dbReference type="NCBI Taxonomy" id="44386"/>
    <lineage>
        <taxon>Eukaryota</taxon>
        <taxon>Metazoa</taxon>
        <taxon>Ecdysozoa</taxon>
        <taxon>Arthropoda</taxon>
        <taxon>Chelicerata</taxon>
        <taxon>Arachnida</taxon>
        <taxon>Acari</taxon>
        <taxon>Parasitiformes</taxon>
        <taxon>Ixodida</taxon>
        <taxon>Ixodoidea</taxon>
        <taxon>Ixodidae</taxon>
        <taxon>Haemaphysalinae</taxon>
        <taxon>Haemaphysalis</taxon>
    </lineage>
</organism>
<proteinExistence type="predicted"/>
<accession>A0A9J6G1I7</accession>
<sequence length="710" mass="79647">MSTVISNTTQLGTPCPLEYAAQAVVSLWDLKKLSDSVQKGFDTTSAVSSRDFQVLVDHLHQNSSLLSDSCLTAVLVSLKRLLLEPEIPAYHALLNEAALRLLPLCSTEEEIKFAAISLRHLLHLASPSLLISFCSKASEILTPASHHRTLLRCIPVIDAMANADCNASGTLKLIQERARELYREEPSVAVAHCLIMGPAVRQQERLQLESSLGELLKLGISHRSSVYFANLVVWLPVTNPDVLATFWNLVADLSHPSLMLLIRRYLGCYQQTAFRSKSFESVAHEWSEEKLENSWNLRSVALAAQFLLTFRPTGMSYERVQRISEMAGQLTSWSLLELSLGVRAAERLPSRISRRYPLPPLLMGLKTDIHGEIRRKVDAAQTLNELVALIVSNKVLWSSRGHHEHLKEAIAARCSVLVDEASPRSLAAFCRAMTAERLWLPDSLNRLVARAADAPEWLFPVTTCQLPYVCFVSGHVPDRVDHFAKAVNACILRHFDDLPTSALLQAAVALGFFQCLGSELIHRIFALPFMERLDQELIGFITDDQTDRQVRELLATLNRIVCLDFPEERVPWFHEQYYAARVDRGLSCFLDASKRPVGVNGDAQEVHRIAHSHKAAVFPSDYKRIAVLVLDENNFCDNYPQPTGYQQLKMRHLEILGYHLTLVGHTLTCLGRRGKKGGNRKFQGASRRDSVYGPHWFVPVGCPEWGFSLM</sequence>
<dbReference type="GO" id="GO:0035770">
    <property type="term" value="C:ribonucleoprotein granule"/>
    <property type="evidence" value="ECO:0007669"/>
    <property type="project" value="TreeGrafter"/>
</dbReference>
<dbReference type="GO" id="GO:0000963">
    <property type="term" value="P:mitochondrial RNA processing"/>
    <property type="evidence" value="ECO:0007669"/>
    <property type="project" value="TreeGrafter"/>
</dbReference>